<dbReference type="EMBL" id="ABJB010847657">
    <property type="status" value="NOT_ANNOTATED_CDS"/>
    <property type="molecule type" value="Genomic_DNA"/>
</dbReference>
<dbReference type="VEuPathDB" id="VectorBase:ISCI006988"/>
<dbReference type="PaxDb" id="6945-B7PSX8"/>
<gene>
    <name evidence="1" type="ORF">IscW_ISCW006988</name>
</gene>
<organism>
    <name type="scientific">Ixodes scapularis</name>
    <name type="common">Black-legged tick</name>
    <name type="synonym">Deer tick</name>
    <dbReference type="NCBI Taxonomy" id="6945"/>
    <lineage>
        <taxon>Eukaryota</taxon>
        <taxon>Metazoa</taxon>
        <taxon>Ecdysozoa</taxon>
        <taxon>Arthropoda</taxon>
        <taxon>Chelicerata</taxon>
        <taxon>Arachnida</taxon>
        <taxon>Acari</taxon>
        <taxon>Parasitiformes</taxon>
        <taxon>Ixodida</taxon>
        <taxon>Ixodoidea</taxon>
        <taxon>Ixodidae</taxon>
        <taxon>Ixodinae</taxon>
        <taxon>Ixodes</taxon>
    </lineage>
</organism>
<protein>
    <submittedName>
        <fullName evidence="1 2">Uncharacterized protein</fullName>
    </submittedName>
</protein>
<evidence type="ECO:0000313" key="3">
    <source>
        <dbReference type="Proteomes" id="UP000001555"/>
    </source>
</evidence>
<dbReference type="Proteomes" id="UP000001555">
    <property type="component" value="Unassembled WGS sequence"/>
</dbReference>
<dbReference type="EMBL" id="DS781562">
    <property type="protein sequence ID" value="EEC09700.1"/>
    <property type="molecule type" value="Genomic_DNA"/>
</dbReference>
<reference evidence="2" key="2">
    <citation type="submission" date="2020-05" db="UniProtKB">
        <authorList>
            <consortium name="EnsemblMetazoa"/>
        </authorList>
    </citation>
    <scope>IDENTIFICATION</scope>
    <source>
        <strain evidence="2">wikel</strain>
    </source>
</reference>
<keyword evidence="3" id="KW-1185">Reference proteome</keyword>
<dbReference type="AlphaFoldDB" id="B7PSX8"/>
<dbReference type="VEuPathDB" id="VectorBase:ISCW006988"/>
<name>B7PSX8_IXOSC</name>
<accession>B7PSX8</accession>
<dbReference type="InParanoid" id="B7PSX8"/>
<evidence type="ECO:0000313" key="1">
    <source>
        <dbReference type="EMBL" id="EEC09700.1"/>
    </source>
</evidence>
<sequence length="123" mass="13804">MFRRQSGRLKPKQNSHVLSNIDSPKPAHAVVQLSECRCGWNGGVAIAISSVFEYRSVPLFQSKLFSVSQLTCSRNVGRCGPRSRPPEWLLCGPCRDSLYTLYGFSADPMRTLRRPCMASLWTP</sequence>
<dbReference type="EnsemblMetazoa" id="ISCW006988-RA">
    <property type="protein sequence ID" value="ISCW006988-PA"/>
    <property type="gene ID" value="ISCW006988"/>
</dbReference>
<dbReference type="HOGENOM" id="CLU_2017755_0_0_1"/>
<proteinExistence type="predicted"/>
<evidence type="ECO:0000313" key="2">
    <source>
        <dbReference type="EnsemblMetazoa" id="ISCW006988-PA"/>
    </source>
</evidence>
<reference evidence="1 3" key="1">
    <citation type="submission" date="2008-03" db="EMBL/GenBank/DDBJ databases">
        <title>Annotation of Ixodes scapularis.</title>
        <authorList>
            <consortium name="Ixodes scapularis Genome Project Consortium"/>
            <person name="Caler E."/>
            <person name="Hannick L.I."/>
            <person name="Bidwell S."/>
            <person name="Joardar V."/>
            <person name="Thiagarajan M."/>
            <person name="Amedeo P."/>
            <person name="Galinsky K.J."/>
            <person name="Schobel S."/>
            <person name="Inman J."/>
            <person name="Hostetler J."/>
            <person name="Miller J."/>
            <person name="Hammond M."/>
            <person name="Megy K."/>
            <person name="Lawson D."/>
            <person name="Kodira C."/>
            <person name="Sutton G."/>
            <person name="Meyer J."/>
            <person name="Hill C.A."/>
            <person name="Birren B."/>
            <person name="Nene V."/>
            <person name="Collins F."/>
            <person name="Alarcon-Chaidez F."/>
            <person name="Wikel S."/>
            <person name="Strausberg R."/>
        </authorList>
    </citation>
    <scope>NUCLEOTIDE SEQUENCE [LARGE SCALE GENOMIC DNA]</scope>
    <source>
        <strain evidence="3">Wikel</strain>
        <strain evidence="1">Wikel colony</strain>
    </source>
</reference>